<dbReference type="KEGG" id="emar:D1013_09025"/>
<evidence type="ECO:0000313" key="1">
    <source>
        <dbReference type="EMBL" id="AYN67494.1"/>
    </source>
</evidence>
<dbReference type="OrthoDB" id="1097772at2"/>
<sequence length="149" mass="17609">MEEREFKKIAGNFLADKGFEKKRNFFYKRDNNLVYVIGLQKSKYTNSFYLNVGYLIKELHPNDEYPKDVDGDVRTRFSWILPFSKKETDIFELEGLSADQSNIIEEFVSNNVERLIDSVQYNGLGWLLEKNPTLLYQTTLKAKEYLQLE</sequence>
<organism evidence="1 2">
    <name type="scientific">Euzebyella marina</name>
    <dbReference type="NCBI Taxonomy" id="1761453"/>
    <lineage>
        <taxon>Bacteria</taxon>
        <taxon>Pseudomonadati</taxon>
        <taxon>Bacteroidota</taxon>
        <taxon>Flavobacteriia</taxon>
        <taxon>Flavobacteriales</taxon>
        <taxon>Flavobacteriaceae</taxon>
        <taxon>Euzebyella</taxon>
    </lineage>
</organism>
<dbReference type="EMBL" id="CP032050">
    <property type="protein sequence ID" value="AYN67494.1"/>
    <property type="molecule type" value="Genomic_DNA"/>
</dbReference>
<dbReference type="Pfam" id="PF14137">
    <property type="entry name" value="DUF4304"/>
    <property type="match status" value="1"/>
</dbReference>
<accession>A0A3G2L5E0</accession>
<protein>
    <submittedName>
        <fullName evidence="1">DUF4304 domain-containing protein</fullName>
    </submittedName>
</protein>
<dbReference type="RefSeq" id="WP_121848510.1">
    <property type="nucleotide sequence ID" value="NZ_CP032050.1"/>
</dbReference>
<dbReference type="InterPro" id="IPR025412">
    <property type="entry name" value="DUF4304"/>
</dbReference>
<name>A0A3G2L5E0_9FLAO</name>
<proteinExistence type="predicted"/>
<reference evidence="1 2" key="1">
    <citation type="submission" date="2018-08" db="EMBL/GenBank/DDBJ databases">
        <title>The reduced genetic potential of extracellular carbohydrate catabolism in Euzebyella marina RN62, a Flavobacteriia bacterium isolated from the hadal water.</title>
        <authorList>
            <person name="Xue C."/>
        </authorList>
    </citation>
    <scope>NUCLEOTIDE SEQUENCE [LARGE SCALE GENOMIC DNA]</scope>
    <source>
        <strain evidence="1 2">RN62</strain>
    </source>
</reference>
<evidence type="ECO:0000313" key="2">
    <source>
        <dbReference type="Proteomes" id="UP000276309"/>
    </source>
</evidence>
<keyword evidence="2" id="KW-1185">Reference proteome</keyword>
<gene>
    <name evidence="1" type="ORF">D1013_09025</name>
</gene>
<dbReference type="AlphaFoldDB" id="A0A3G2L5E0"/>
<dbReference type="Proteomes" id="UP000276309">
    <property type="component" value="Chromosome"/>
</dbReference>